<dbReference type="GO" id="GO:0042148">
    <property type="term" value="P:DNA strand invasion"/>
    <property type="evidence" value="ECO:0007669"/>
    <property type="project" value="TreeGrafter"/>
</dbReference>
<dbReference type="GO" id="GO:0000724">
    <property type="term" value="P:double-strand break repair via homologous recombination"/>
    <property type="evidence" value="ECO:0007669"/>
    <property type="project" value="InterPro"/>
</dbReference>
<dbReference type="GO" id="GO:0005657">
    <property type="term" value="C:replication fork"/>
    <property type="evidence" value="ECO:0007669"/>
    <property type="project" value="InterPro"/>
</dbReference>
<dbReference type="InterPro" id="IPR013632">
    <property type="entry name" value="Rad51_C"/>
</dbReference>
<comment type="caution">
    <text evidence="2">The sequence shown here is derived from an EMBL/GenBank/DDBJ whole genome shotgun (WGS) entry which is preliminary data.</text>
</comment>
<dbReference type="Gene3D" id="3.40.50.300">
    <property type="entry name" value="P-loop containing nucleotide triphosphate hydrolases"/>
    <property type="match status" value="1"/>
</dbReference>
<dbReference type="PANTHER" id="PTHR46644:SF2">
    <property type="entry name" value="DNA REPAIR PROTEIN XRCC2"/>
    <property type="match status" value="1"/>
</dbReference>
<dbReference type="AlphaFoldDB" id="A0A3L8DDZ2"/>
<dbReference type="GO" id="GO:0033063">
    <property type="term" value="C:Rad51B-Rad51C-Rad51D-XRCC2 complex"/>
    <property type="evidence" value="ECO:0007669"/>
    <property type="project" value="InterPro"/>
</dbReference>
<organism evidence="2">
    <name type="scientific">Ooceraea biroi</name>
    <name type="common">Clonal raider ant</name>
    <name type="synonym">Cerapachys biroi</name>
    <dbReference type="NCBI Taxonomy" id="2015173"/>
    <lineage>
        <taxon>Eukaryota</taxon>
        <taxon>Metazoa</taxon>
        <taxon>Ecdysozoa</taxon>
        <taxon>Arthropoda</taxon>
        <taxon>Hexapoda</taxon>
        <taxon>Insecta</taxon>
        <taxon>Pterygota</taxon>
        <taxon>Neoptera</taxon>
        <taxon>Endopterygota</taxon>
        <taxon>Hymenoptera</taxon>
        <taxon>Apocrita</taxon>
        <taxon>Aculeata</taxon>
        <taxon>Formicoidea</taxon>
        <taxon>Formicidae</taxon>
        <taxon>Dorylinae</taxon>
        <taxon>Ooceraea</taxon>
    </lineage>
</organism>
<dbReference type="Pfam" id="PF08423">
    <property type="entry name" value="Rad51"/>
    <property type="match status" value="1"/>
</dbReference>
<name>A0A3L8DDZ2_OOCBI</name>
<accession>A0A3L8DDZ2</accession>
<dbReference type="Proteomes" id="UP000279307">
    <property type="component" value="Chromosome 9"/>
</dbReference>
<dbReference type="InterPro" id="IPR030547">
    <property type="entry name" value="XRCC2"/>
</dbReference>
<proteinExistence type="predicted"/>
<dbReference type="GO" id="GO:0005813">
    <property type="term" value="C:centrosome"/>
    <property type="evidence" value="ECO:0007669"/>
    <property type="project" value="TreeGrafter"/>
</dbReference>
<reference evidence="2" key="2">
    <citation type="submission" date="2018-07" db="EMBL/GenBank/DDBJ databases">
        <authorList>
            <person name="Mckenzie S.K."/>
            <person name="Kronauer D.J.C."/>
        </authorList>
    </citation>
    <scope>NUCLEOTIDE SEQUENCE</scope>
    <source>
        <strain evidence="2">Clonal line C1</strain>
    </source>
</reference>
<dbReference type="CDD" id="cd19490">
    <property type="entry name" value="XRCC2"/>
    <property type="match status" value="1"/>
</dbReference>
<evidence type="ECO:0000259" key="1">
    <source>
        <dbReference type="Pfam" id="PF08423"/>
    </source>
</evidence>
<dbReference type="PANTHER" id="PTHR46644">
    <property type="entry name" value="DNA REPAIR PROTEIN XRCC2"/>
    <property type="match status" value="1"/>
</dbReference>
<dbReference type="SUPFAM" id="SSF52540">
    <property type="entry name" value="P-loop containing nucleoside triphosphate hydrolases"/>
    <property type="match status" value="1"/>
</dbReference>
<dbReference type="InterPro" id="IPR027417">
    <property type="entry name" value="P-loop_NTPase"/>
</dbReference>
<evidence type="ECO:0000313" key="2">
    <source>
        <dbReference type="EMBL" id="RLU18373.1"/>
    </source>
</evidence>
<dbReference type="OrthoDB" id="420422at2759"/>
<sequence length="288" mass="32177">MCEVTVNAARINSNMQFHSEGGLELLSRLNEKPRSTNLDEVLFPDGINSKSIVEITGPSSTGKTVLLCQFIAKCILPARYKGIQIDGCDACAILIDTLGHVQMSKVAELMTSMVCSAYRSAGVQAPAETVDMIVTGCLKNLTVIGCCNSDQFQLALHTLEDEFLCNERITLLAIDNILAYYWQERREKGLFSMDQYTKTLVRIVQAQTCQFSIVTAYTRWDGPSSESEVSVKHTENLLGRTDVNYRLRLCKNNVAREFMCHVESADDTKQIRYTISDNGIKWTIFNSA</sequence>
<feature type="domain" description="Rad51-like C-terminal" evidence="1">
    <location>
        <begin position="35"/>
        <end position="213"/>
    </location>
</feature>
<dbReference type="EMBL" id="QOIP01000009">
    <property type="protein sequence ID" value="RLU18373.1"/>
    <property type="molecule type" value="Genomic_DNA"/>
</dbReference>
<dbReference type="GO" id="GO:0000400">
    <property type="term" value="F:four-way junction DNA binding"/>
    <property type="evidence" value="ECO:0007669"/>
    <property type="project" value="TreeGrafter"/>
</dbReference>
<reference evidence="2" key="1">
    <citation type="journal article" date="2018" name="Genome Res.">
        <title>The genomic architecture and molecular evolution of ant odorant receptors.</title>
        <authorList>
            <person name="McKenzie S.K."/>
            <person name="Kronauer D.J.C."/>
        </authorList>
    </citation>
    <scope>NUCLEOTIDE SEQUENCE [LARGE SCALE GENOMIC DNA]</scope>
    <source>
        <strain evidence="2">Clonal line C1</strain>
    </source>
</reference>
<protein>
    <recommendedName>
        <fullName evidence="1">Rad51-like C-terminal domain-containing protein</fullName>
    </recommendedName>
</protein>
<gene>
    <name evidence="2" type="ORF">DMN91_008730</name>
</gene>